<keyword evidence="1" id="KW-0812">Transmembrane</keyword>
<feature type="transmembrane region" description="Helical" evidence="1">
    <location>
        <begin position="24"/>
        <end position="43"/>
    </location>
</feature>
<gene>
    <name evidence="2" type="ORF">ACFO0B_25550</name>
</gene>
<feature type="transmembrane region" description="Helical" evidence="1">
    <location>
        <begin position="95"/>
        <end position="116"/>
    </location>
</feature>
<dbReference type="Proteomes" id="UP001595696">
    <property type="component" value="Unassembled WGS sequence"/>
</dbReference>
<keyword evidence="1" id="KW-0472">Membrane</keyword>
<protein>
    <recommendedName>
        <fullName evidence="4">4-hydroxybenzoate polyprenyltransferase</fullName>
    </recommendedName>
</protein>
<evidence type="ECO:0000313" key="3">
    <source>
        <dbReference type="Proteomes" id="UP001595696"/>
    </source>
</evidence>
<feature type="transmembrane region" description="Helical" evidence="1">
    <location>
        <begin position="235"/>
        <end position="262"/>
    </location>
</feature>
<sequence length="322" mass="34953">MTSTAITTESPFALRLLAYSNERFPAWQVAAQLPMFLAAFLFGQAITDQEPALRAATWAGFAAFVAYTLMVRCIDDNKDAAHDAEHYPERVLQRGLVTFTQLRVIAVLCLVVSVAVSIWIDGGLGRVTLWWVVIFVTNNLVQFVQVKWAAIGAWLESRRVLLALSVVPFWGFGSVWIAQMGGGDRLVPAAVWWLVALWCVAALLLEIARKSRTPEDDRPTVVDYTKAAGSWTRSLGLAGTVAVLVVLAVLATVLEVVVLHTAGADSRWAVVALGATALLPIGAAVRFLLKPDRFRVKDVAEMSAGMWLIGQIVSVAALLAVI</sequence>
<organism evidence="2 3">
    <name type="scientific">Nocardia jiangsuensis</name>
    <dbReference type="NCBI Taxonomy" id="1691563"/>
    <lineage>
        <taxon>Bacteria</taxon>
        <taxon>Bacillati</taxon>
        <taxon>Actinomycetota</taxon>
        <taxon>Actinomycetes</taxon>
        <taxon>Mycobacteriales</taxon>
        <taxon>Nocardiaceae</taxon>
        <taxon>Nocardia</taxon>
    </lineage>
</organism>
<name>A0ABV8DZV3_9NOCA</name>
<evidence type="ECO:0000313" key="2">
    <source>
        <dbReference type="EMBL" id="MFC3965369.1"/>
    </source>
</evidence>
<proteinExistence type="predicted"/>
<feature type="transmembrane region" description="Helical" evidence="1">
    <location>
        <begin position="160"/>
        <end position="178"/>
    </location>
</feature>
<comment type="caution">
    <text evidence="2">The sequence shown here is derived from an EMBL/GenBank/DDBJ whole genome shotgun (WGS) entry which is preliminary data.</text>
</comment>
<evidence type="ECO:0008006" key="4">
    <source>
        <dbReference type="Google" id="ProtNLM"/>
    </source>
</evidence>
<feature type="transmembrane region" description="Helical" evidence="1">
    <location>
        <begin position="55"/>
        <end position="74"/>
    </location>
</feature>
<feature type="transmembrane region" description="Helical" evidence="1">
    <location>
        <begin position="128"/>
        <end position="148"/>
    </location>
</feature>
<reference evidence="3" key="1">
    <citation type="journal article" date="2019" name="Int. J. Syst. Evol. Microbiol.">
        <title>The Global Catalogue of Microorganisms (GCM) 10K type strain sequencing project: providing services to taxonomists for standard genome sequencing and annotation.</title>
        <authorList>
            <consortium name="The Broad Institute Genomics Platform"/>
            <consortium name="The Broad Institute Genome Sequencing Center for Infectious Disease"/>
            <person name="Wu L."/>
            <person name="Ma J."/>
        </authorList>
    </citation>
    <scope>NUCLEOTIDE SEQUENCE [LARGE SCALE GENOMIC DNA]</scope>
    <source>
        <strain evidence="3">CGMCC 4.7330</strain>
    </source>
</reference>
<feature type="transmembrane region" description="Helical" evidence="1">
    <location>
        <begin position="190"/>
        <end position="208"/>
    </location>
</feature>
<feature type="transmembrane region" description="Helical" evidence="1">
    <location>
        <begin position="301"/>
        <end position="321"/>
    </location>
</feature>
<evidence type="ECO:0000256" key="1">
    <source>
        <dbReference type="SAM" id="Phobius"/>
    </source>
</evidence>
<keyword evidence="3" id="KW-1185">Reference proteome</keyword>
<dbReference type="RefSeq" id="WP_378615116.1">
    <property type="nucleotide sequence ID" value="NZ_JBHSAX010000019.1"/>
</dbReference>
<keyword evidence="1" id="KW-1133">Transmembrane helix</keyword>
<dbReference type="EMBL" id="JBHSAX010000019">
    <property type="protein sequence ID" value="MFC3965369.1"/>
    <property type="molecule type" value="Genomic_DNA"/>
</dbReference>
<accession>A0ABV8DZV3</accession>
<feature type="transmembrane region" description="Helical" evidence="1">
    <location>
        <begin position="268"/>
        <end position="289"/>
    </location>
</feature>